<sequence length="877" mass="93453">MNNLLRTLASSKAKLSIPDADLKRLFQVVKDSRQKQPHDSKLADPFYDALEDLLHDLRTVTMDNHDADAFIKPVSRVDVPDYYDVVPNPMDFQSMLKKVKQRQYKSKKEFKDDLDLIWSNCFLYNATENHPLRLCATRLKAKAEHLLKYITDRKERTDPYVPVDLSVPISGRRPPSHPPTKLNGINGHVHSLSFLPSRPPSSNDSRTGCRLTPALTPPRRVRGQSFEESPAIVRTAEKMAAIRDIEQSLDAVLSAPGPSSHAEKFNALLRSYIGDSDSDADCEADSDSEGMALDGATSEKRKLNGICDPRVRKRARIHSPNTIELWWDAQSSDVFIGNTLPPLPSLAASGPAPPSFPSQGQPNSSAKTKKRKKRPPKPAPPRPHSLLALMNANISTQRRIRRTHAKFVAISAAAAAANNMGGEDGEGGDTPTAGPQAGLAGNVDADDAEVDAVDERPWPVPRPSQKSVSEGSLDVKSDIGELAAERCIQWVNRKLLEHVGFQGSSQLALDVFSGITMEYLSNVGRTFRFYLDKYSNIMTSEEIILHSLFESGVSRIMALDKYITDDIQRHGNRLSELEKKITNVYQEFTATEAIDDDALFANEDDEEEESAFVMGQFTDDIGEDFLGLRELGIAAELGLSSLSIPKRLLKGKRNAKGPNAAAKSAEPPPPYPPPQPFVSLTAEAVKNQIGLLRGYFEHRLAGLDTLLDDPQNPAQAKLGPLGQVIRPSSAAIAAGGGSKKKAKPKDGTTAALAPGVIAGPATGAVTTGSTVAGASVGVMSGVVAGVIQPATPTLSSAGLLSPLGGSVSIVPSATAMVAIPAGSPQPQAQTPKKKKAAPGVGTGVGGGAGAGTGGGGGTGKKRGRPPEGLPPVVVASA</sequence>
<organism evidence="5 6">
    <name type="scientific">Russula ochroleuca</name>
    <dbReference type="NCBI Taxonomy" id="152965"/>
    <lineage>
        <taxon>Eukaryota</taxon>
        <taxon>Fungi</taxon>
        <taxon>Dikarya</taxon>
        <taxon>Basidiomycota</taxon>
        <taxon>Agaricomycotina</taxon>
        <taxon>Agaricomycetes</taxon>
        <taxon>Russulales</taxon>
        <taxon>Russulaceae</taxon>
        <taxon>Russula</taxon>
    </lineage>
</organism>
<feature type="compositionally biased region" description="Basic residues" evidence="3">
    <location>
        <begin position="367"/>
        <end position="376"/>
    </location>
</feature>
<feature type="compositionally biased region" description="Pro residues" evidence="3">
    <location>
        <begin position="666"/>
        <end position="676"/>
    </location>
</feature>
<dbReference type="GO" id="GO:0046982">
    <property type="term" value="F:protein heterodimerization activity"/>
    <property type="evidence" value="ECO:0007669"/>
    <property type="project" value="InterPro"/>
</dbReference>
<dbReference type="OrthoDB" id="21449at2759"/>
<dbReference type="SMART" id="SM00297">
    <property type="entry name" value="BROMO"/>
    <property type="match status" value="1"/>
</dbReference>
<dbReference type="InterPro" id="IPR037782">
    <property type="entry name" value="Spt7"/>
</dbReference>
<feature type="domain" description="Bromo" evidence="4">
    <location>
        <begin position="62"/>
        <end position="132"/>
    </location>
</feature>
<proteinExistence type="predicted"/>
<evidence type="ECO:0000256" key="3">
    <source>
        <dbReference type="SAM" id="MobiDB-lite"/>
    </source>
</evidence>
<feature type="region of interest" description="Disordered" evidence="3">
    <location>
        <begin position="345"/>
        <end position="386"/>
    </location>
</feature>
<comment type="caution">
    <text evidence="5">The sequence shown here is derived from an EMBL/GenBank/DDBJ whole genome shotgun (WGS) entry which is preliminary data.</text>
</comment>
<dbReference type="Gene3D" id="1.20.920.10">
    <property type="entry name" value="Bromodomain-like"/>
    <property type="match status" value="1"/>
</dbReference>
<dbReference type="InterPro" id="IPR036427">
    <property type="entry name" value="Bromodomain-like_sf"/>
</dbReference>
<dbReference type="PANTHER" id="PTHR47343">
    <property type="entry name" value="TRANSCRIPTIONAL ACTIVATOR SPT7"/>
    <property type="match status" value="1"/>
</dbReference>
<reference evidence="5" key="2">
    <citation type="journal article" date="2020" name="Nat. Commun.">
        <title>Large-scale genome sequencing of mycorrhizal fungi provides insights into the early evolution of symbiotic traits.</title>
        <authorList>
            <person name="Miyauchi S."/>
            <person name="Kiss E."/>
            <person name="Kuo A."/>
            <person name="Drula E."/>
            <person name="Kohler A."/>
            <person name="Sanchez-Garcia M."/>
            <person name="Morin E."/>
            <person name="Andreopoulos B."/>
            <person name="Barry K.W."/>
            <person name="Bonito G."/>
            <person name="Buee M."/>
            <person name="Carver A."/>
            <person name="Chen C."/>
            <person name="Cichocki N."/>
            <person name="Clum A."/>
            <person name="Culley D."/>
            <person name="Crous P.W."/>
            <person name="Fauchery L."/>
            <person name="Girlanda M."/>
            <person name="Hayes R.D."/>
            <person name="Keri Z."/>
            <person name="LaButti K."/>
            <person name="Lipzen A."/>
            <person name="Lombard V."/>
            <person name="Magnuson J."/>
            <person name="Maillard F."/>
            <person name="Murat C."/>
            <person name="Nolan M."/>
            <person name="Ohm R.A."/>
            <person name="Pangilinan J."/>
            <person name="Pereira M.F."/>
            <person name="Perotto S."/>
            <person name="Peter M."/>
            <person name="Pfister S."/>
            <person name="Riley R."/>
            <person name="Sitrit Y."/>
            <person name="Stielow J.B."/>
            <person name="Szollosi G."/>
            <person name="Zifcakova L."/>
            <person name="Stursova M."/>
            <person name="Spatafora J.W."/>
            <person name="Tedersoo L."/>
            <person name="Vaario L.M."/>
            <person name="Yamada A."/>
            <person name="Yan M."/>
            <person name="Wang P."/>
            <person name="Xu J."/>
            <person name="Bruns T."/>
            <person name="Baldrian P."/>
            <person name="Vilgalys R."/>
            <person name="Dunand C."/>
            <person name="Henrissat B."/>
            <person name="Grigoriev I.V."/>
            <person name="Hibbett D."/>
            <person name="Nagy L.G."/>
            <person name="Martin F.M."/>
        </authorList>
    </citation>
    <scope>NUCLEOTIDE SEQUENCE</scope>
    <source>
        <strain evidence="5">Prilba</strain>
    </source>
</reference>
<feature type="region of interest" description="Disordered" evidence="3">
    <location>
        <begin position="420"/>
        <end position="442"/>
    </location>
</feature>
<name>A0A9P5K0K9_9AGAM</name>
<evidence type="ECO:0000313" key="6">
    <source>
        <dbReference type="Proteomes" id="UP000759537"/>
    </source>
</evidence>
<keyword evidence="6" id="KW-1185">Reference proteome</keyword>
<dbReference type="Gene3D" id="1.10.20.10">
    <property type="entry name" value="Histone, subunit A"/>
    <property type="match status" value="1"/>
</dbReference>
<dbReference type="CDD" id="cd22927">
    <property type="entry name" value="HFD_SPT7"/>
    <property type="match status" value="1"/>
</dbReference>
<evidence type="ECO:0000313" key="5">
    <source>
        <dbReference type="EMBL" id="KAF8472395.1"/>
    </source>
</evidence>
<feature type="region of interest" description="Disordered" evidence="3">
    <location>
        <begin position="197"/>
        <end position="225"/>
    </location>
</feature>
<dbReference type="PROSITE" id="PS50014">
    <property type="entry name" value="BROMODOMAIN_2"/>
    <property type="match status" value="1"/>
</dbReference>
<evidence type="ECO:0000259" key="4">
    <source>
        <dbReference type="PROSITE" id="PS50014"/>
    </source>
</evidence>
<dbReference type="GO" id="GO:0046695">
    <property type="term" value="C:SLIK (SAGA-like) complex"/>
    <property type="evidence" value="ECO:0007669"/>
    <property type="project" value="InterPro"/>
</dbReference>
<protein>
    <recommendedName>
        <fullName evidence="4">Bromo domain-containing protein</fullName>
    </recommendedName>
</protein>
<feature type="compositionally biased region" description="Gly residues" evidence="3">
    <location>
        <begin position="840"/>
        <end position="858"/>
    </location>
</feature>
<dbReference type="PANTHER" id="PTHR47343:SF1">
    <property type="entry name" value="TRANSCRIPTIONAL ACTIVATOR SPT7"/>
    <property type="match status" value="1"/>
</dbReference>
<dbReference type="PRINTS" id="PR00503">
    <property type="entry name" value="BROMODOMAIN"/>
</dbReference>
<dbReference type="SUPFAM" id="SSF47370">
    <property type="entry name" value="Bromodomain"/>
    <property type="match status" value="1"/>
</dbReference>
<dbReference type="InterPro" id="IPR018359">
    <property type="entry name" value="Bromodomain_CS"/>
</dbReference>
<dbReference type="Pfam" id="PF00439">
    <property type="entry name" value="Bromodomain"/>
    <property type="match status" value="1"/>
</dbReference>
<dbReference type="EMBL" id="WHVB01000020">
    <property type="protein sequence ID" value="KAF8472395.1"/>
    <property type="molecule type" value="Genomic_DNA"/>
</dbReference>
<dbReference type="GO" id="GO:0005198">
    <property type="term" value="F:structural molecule activity"/>
    <property type="evidence" value="ECO:0007669"/>
    <property type="project" value="TreeGrafter"/>
</dbReference>
<dbReference type="PROSITE" id="PS00633">
    <property type="entry name" value="BROMODOMAIN_1"/>
    <property type="match status" value="1"/>
</dbReference>
<keyword evidence="1 2" id="KW-0103">Bromodomain</keyword>
<feature type="region of interest" description="Disordered" evidence="3">
    <location>
        <begin position="453"/>
        <end position="472"/>
    </location>
</feature>
<evidence type="ECO:0000256" key="2">
    <source>
        <dbReference type="PROSITE-ProRule" id="PRU00035"/>
    </source>
</evidence>
<dbReference type="GO" id="GO:0000124">
    <property type="term" value="C:SAGA complex"/>
    <property type="evidence" value="ECO:0007669"/>
    <property type="project" value="InterPro"/>
</dbReference>
<feature type="region of interest" description="Disordered" evidence="3">
    <location>
        <begin position="654"/>
        <end position="678"/>
    </location>
</feature>
<evidence type="ECO:0000256" key="1">
    <source>
        <dbReference type="ARBA" id="ARBA00023117"/>
    </source>
</evidence>
<dbReference type="GO" id="GO:0006325">
    <property type="term" value="P:chromatin organization"/>
    <property type="evidence" value="ECO:0007669"/>
    <property type="project" value="UniProtKB-ARBA"/>
</dbReference>
<dbReference type="GO" id="GO:0006357">
    <property type="term" value="P:regulation of transcription by RNA polymerase II"/>
    <property type="evidence" value="ECO:0007669"/>
    <property type="project" value="TreeGrafter"/>
</dbReference>
<reference evidence="5" key="1">
    <citation type="submission" date="2019-10" db="EMBL/GenBank/DDBJ databases">
        <authorList>
            <consortium name="DOE Joint Genome Institute"/>
            <person name="Kuo A."/>
            <person name="Miyauchi S."/>
            <person name="Kiss E."/>
            <person name="Drula E."/>
            <person name="Kohler A."/>
            <person name="Sanchez-Garcia M."/>
            <person name="Andreopoulos B."/>
            <person name="Barry K.W."/>
            <person name="Bonito G."/>
            <person name="Buee M."/>
            <person name="Carver A."/>
            <person name="Chen C."/>
            <person name="Cichocki N."/>
            <person name="Clum A."/>
            <person name="Culley D."/>
            <person name="Crous P.W."/>
            <person name="Fauchery L."/>
            <person name="Girlanda M."/>
            <person name="Hayes R."/>
            <person name="Keri Z."/>
            <person name="LaButti K."/>
            <person name="Lipzen A."/>
            <person name="Lombard V."/>
            <person name="Magnuson J."/>
            <person name="Maillard F."/>
            <person name="Morin E."/>
            <person name="Murat C."/>
            <person name="Nolan M."/>
            <person name="Ohm R."/>
            <person name="Pangilinan J."/>
            <person name="Pereira M."/>
            <person name="Perotto S."/>
            <person name="Peter M."/>
            <person name="Riley R."/>
            <person name="Sitrit Y."/>
            <person name="Stielow B."/>
            <person name="Szollosi G."/>
            <person name="Zifcakova L."/>
            <person name="Stursova M."/>
            <person name="Spatafora J.W."/>
            <person name="Tedersoo L."/>
            <person name="Vaario L.-M."/>
            <person name="Yamada A."/>
            <person name="Yan M."/>
            <person name="Wang P."/>
            <person name="Xu J."/>
            <person name="Bruns T."/>
            <person name="Baldrian P."/>
            <person name="Vilgalys R."/>
            <person name="Henrissat B."/>
            <person name="Grigoriev I.V."/>
            <person name="Hibbett D."/>
            <person name="Nagy L.G."/>
            <person name="Martin F.M."/>
        </authorList>
    </citation>
    <scope>NUCLEOTIDE SEQUENCE</scope>
    <source>
        <strain evidence="5">Prilba</strain>
    </source>
</reference>
<dbReference type="InterPro" id="IPR001487">
    <property type="entry name" value="Bromodomain"/>
</dbReference>
<dbReference type="InterPro" id="IPR009072">
    <property type="entry name" value="Histone-fold"/>
</dbReference>
<feature type="region of interest" description="Disordered" evidence="3">
    <location>
        <begin position="822"/>
        <end position="877"/>
    </location>
</feature>
<dbReference type="Proteomes" id="UP000759537">
    <property type="component" value="Unassembled WGS sequence"/>
</dbReference>
<gene>
    <name evidence="5" type="ORF">DFH94DRAFT_766635</name>
</gene>
<dbReference type="AlphaFoldDB" id="A0A9P5K0K9"/>
<accession>A0A9P5K0K9</accession>